<evidence type="ECO:0000313" key="6">
    <source>
        <dbReference type="Proteomes" id="UP000295601"/>
    </source>
</evidence>
<dbReference type="Pfam" id="PF01047">
    <property type="entry name" value="MarR"/>
    <property type="match status" value="1"/>
</dbReference>
<dbReference type="RefSeq" id="WP_133617303.1">
    <property type="nucleotide sequence ID" value="NZ_SNYA01000006.1"/>
</dbReference>
<keyword evidence="1" id="KW-0805">Transcription regulation</keyword>
<dbReference type="PROSITE" id="PS01117">
    <property type="entry name" value="HTH_MARR_1"/>
    <property type="match status" value="1"/>
</dbReference>
<dbReference type="PROSITE" id="PS50995">
    <property type="entry name" value="HTH_MARR_2"/>
    <property type="match status" value="1"/>
</dbReference>
<dbReference type="OrthoDB" id="3178168at2"/>
<evidence type="ECO:0000259" key="4">
    <source>
        <dbReference type="PROSITE" id="PS50995"/>
    </source>
</evidence>
<dbReference type="InterPro" id="IPR039422">
    <property type="entry name" value="MarR/SlyA-like"/>
</dbReference>
<dbReference type="PANTHER" id="PTHR33164">
    <property type="entry name" value="TRANSCRIPTIONAL REGULATOR, MARR FAMILY"/>
    <property type="match status" value="1"/>
</dbReference>
<dbReference type="GO" id="GO:0006950">
    <property type="term" value="P:response to stress"/>
    <property type="evidence" value="ECO:0007669"/>
    <property type="project" value="TreeGrafter"/>
</dbReference>
<gene>
    <name evidence="5" type="ORF">EDF62_2608</name>
</gene>
<accession>A0A4R6RVF2</accession>
<dbReference type="AlphaFoldDB" id="A0A4R6RVF2"/>
<dbReference type="InterPro" id="IPR036390">
    <property type="entry name" value="WH_DNA-bd_sf"/>
</dbReference>
<keyword evidence="3" id="KW-0804">Transcription</keyword>
<dbReference type="Gene3D" id="1.10.10.10">
    <property type="entry name" value="Winged helix-like DNA-binding domain superfamily/Winged helix DNA-binding domain"/>
    <property type="match status" value="1"/>
</dbReference>
<keyword evidence="2" id="KW-0238">DNA-binding</keyword>
<proteinExistence type="predicted"/>
<dbReference type="SMART" id="SM00347">
    <property type="entry name" value="HTH_MARR"/>
    <property type="match status" value="1"/>
</dbReference>
<protein>
    <submittedName>
        <fullName evidence="5">MarR family transcriptional regulator</fullName>
    </submittedName>
</protein>
<dbReference type="InterPro" id="IPR023187">
    <property type="entry name" value="Tscrpt_reg_MarR-type_CS"/>
</dbReference>
<name>A0A4R6RVF2_9MICO</name>
<dbReference type="GO" id="GO:0003700">
    <property type="term" value="F:DNA-binding transcription factor activity"/>
    <property type="evidence" value="ECO:0007669"/>
    <property type="project" value="InterPro"/>
</dbReference>
<keyword evidence="6" id="KW-1185">Reference proteome</keyword>
<organism evidence="5 6">
    <name type="scientific">Leucobacter luti</name>
    <dbReference type="NCBI Taxonomy" id="340320"/>
    <lineage>
        <taxon>Bacteria</taxon>
        <taxon>Bacillati</taxon>
        <taxon>Actinomycetota</taxon>
        <taxon>Actinomycetes</taxon>
        <taxon>Micrococcales</taxon>
        <taxon>Microbacteriaceae</taxon>
        <taxon>Leucobacter</taxon>
    </lineage>
</organism>
<evidence type="ECO:0000313" key="5">
    <source>
        <dbReference type="EMBL" id="TDP90952.1"/>
    </source>
</evidence>
<evidence type="ECO:0000256" key="1">
    <source>
        <dbReference type="ARBA" id="ARBA00023015"/>
    </source>
</evidence>
<evidence type="ECO:0000256" key="3">
    <source>
        <dbReference type="ARBA" id="ARBA00023163"/>
    </source>
</evidence>
<dbReference type="GO" id="GO:0003677">
    <property type="term" value="F:DNA binding"/>
    <property type="evidence" value="ECO:0007669"/>
    <property type="project" value="UniProtKB-KW"/>
</dbReference>
<dbReference type="EMBL" id="SNYA01000006">
    <property type="protein sequence ID" value="TDP90952.1"/>
    <property type="molecule type" value="Genomic_DNA"/>
</dbReference>
<sequence>MNSAARTDIRLTNEAWEALMTAHATLMGTFGGEGMWKEASVREYDVLYTIAKRGEPMRICEIQDSVLLSQPALSRMIDRLATRGLIDRAADEHDGRAVRVSLTAEGARVQREIGRAHAKSVARELGSALSTDELHELERLCRKLVTPAVSASPAPHGA</sequence>
<dbReference type="InterPro" id="IPR000835">
    <property type="entry name" value="HTH_MarR-typ"/>
</dbReference>
<evidence type="ECO:0000256" key="2">
    <source>
        <dbReference type="ARBA" id="ARBA00023125"/>
    </source>
</evidence>
<feature type="domain" description="HTH marR-type" evidence="4">
    <location>
        <begin position="12"/>
        <end position="146"/>
    </location>
</feature>
<dbReference type="SUPFAM" id="SSF46785">
    <property type="entry name" value="Winged helix' DNA-binding domain"/>
    <property type="match status" value="1"/>
</dbReference>
<dbReference type="PANTHER" id="PTHR33164:SF43">
    <property type="entry name" value="HTH-TYPE TRANSCRIPTIONAL REPRESSOR YETL"/>
    <property type="match status" value="1"/>
</dbReference>
<dbReference type="InterPro" id="IPR036388">
    <property type="entry name" value="WH-like_DNA-bd_sf"/>
</dbReference>
<reference evidence="5 6" key="1">
    <citation type="submission" date="2019-03" db="EMBL/GenBank/DDBJ databases">
        <title>Genomic analyses of the natural microbiome of Caenorhabditis elegans.</title>
        <authorList>
            <person name="Samuel B."/>
        </authorList>
    </citation>
    <scope>NUCLEOTIDE SEQUENCE [LARGE SCALE GENOMIC DNA]</scope>
    <source>
        <strain evidence="5 6">JUb18</strain>
    </source>
</reference>
<comment type="caution">
    <text evidence="5">The sequence shown here is derived from an EMBL/GenBank/DDBJ whole genome shotgun (WGS) entry which is preliminary data.</text>
</comment>
<dbReference type="Proteomes" id="UP000295601">
    <property type="component" value="Unassembled WGS sequence"/>
</dbReference>
<dbReference type="PRINTS" id="PR00598">
    <property type="entry name" value="HTHMARR"/>
</dbReference>